<keyword evidence="1" id="KW-0812">Transmembrane</keyword>
<feature type="transmembrane region" description="Helical" evidence="1">
    <location>
        <begin position="12"/>
        <end position="31"/>
    </location>
</feature>
<dbReference type="Proteomes" id="UP001597168">
    <property type="component" value="Unassembled WGS sequence"/>
</dbReference>
<accession>A0ABW3R6V4</accession>
<comment type="caution">
    <text evidence="2">The sequence shown here is derived from an EMBL/GenBank/DDBJ whole genome shotgun (WGS) entry which is preliminary data.</text>
</comment>
<keyword evidence="1" id="KW-0472">Membrane</keyword>
<feature type="transmembrane region" description="Helical" evidence="1">
    <location>
        <begin position="51"/>
        <end position="69"/>
    </location>
</feature>
<evidence type="ECO:0000256" key="1">
    <source>
        <dbReference type="SAM" id="Phobius"/>
    </source>
</evidence>
<dbReference type="EMBL" id="JBHTLK010000526">
    <property type="protein sequence ID" value="MFD1152752.1"/>
    <property type="molecule type" value="Genomic_DNA"/>
</dbReference>
<organism evidence="2 3">
    <name type="scientific">Saccharothrix hoggarensis</name>
    <dbReference type="NCBI Taxonomy" id="913853"/>
    <lineage>
        <taxon>Bacteria</taxon>
        <taxon>Bacillati</taxon>
        <taxon>Actinomycetota</taxon>
        <taxon>Actinomycetes</taxon>
        <taxon>Pseudonocardiales</taxon>
        <taxon>Pseudonocardiaceae</taxon>
        <taxon>Saccharothrix</taxon>
    </lineage>
</organism>
<sequence length="95" mass="10281">MSDLLPTVPAPLLLLLAALAVVPVIVLWKLLATAGLIGLTQWAVITQTEDPTAVMVVVGVPALVLVSLLRRTAHRSTRSPLSRPPLYLRRLEVTR</sequence>
<keyword evidence="1" id="KW-1133">Transmembrane helix</keyword>
<evidence type="ECO:0000313" key="3">
    <source>
        <dbReference type="Proteomes" id="UP001597168"/>
    </source>
</evidence>
<keyword evidence="3" id="KW-1185">Reference proteome</keyword>
<proteinExistence type="predicted"/>
<dbReference type="RefSeq" id="WP_380730855.1">
    <property type="nucleotide sequence ID" value="NZ_JBHTLK010000526.1"/>
</dbReference>
<protein>
    <submittedName>
        <fullName evidence="2">Uncharacterized protein</fullName>
    </submittedName>
</protein>
<evidence type="ECO:0000313" key="2">
    <source>
        <dbReference type="EMBL" id="MFD1152752.1"/>
    </source>
</evidence>
<gene>
    <name evidence="2" type="ORF">ACFQ3T_36915</name>
</gene>
<name>A0ABW3R6V4_9PSEU</name>
<reference evidence="3" key="1">
    <citation type="journal article" date="2019" name="Int. J. Syst. Evol. Microbiol.">
        <title>The Global Catalogue of Microorganisms (GCM) 10K type strain sequencing project: providing services to taxonomists for standard genome sequencing and annotation.</title>
        <authorList>
            <consortium name="The Broad Institute Genomics Platform"/>
            <consortium name="The Broad Institute Genome Sequencing Center for Infectious Disease"/>
            <person name="Wu L."/>
            <person name="Ma J."/>
        </authorList>
    </citation>
    <scope>NUCLEOTIDE SEQUENCE [LARGE SCALE GENOMIC DNA]</scope>
    <source>
        <strain evidence="3">CCUG 60214</strain>
    </source>
</reference>